<evidence type="ECO:0000256" key="2">
    <source>
        <dbReference type="ARBA" id="ARBA00022690"/>
    </source>
</evidence>
<feature type="region of interest" description="Disordered" evidence="5">
    <location>
        <begin position="743"/>
        <end position="764"/>
    </location>
</feature>
<dbReference type="SMART" id="SM00093">
    <property type="entry name" value="SERPIN"/>
    <property type="match status" value="1"/>
</dbReference>
<protein>
    <submittedName>
        <fullName evidence="8">Leukocyte elastase inhibitor</fullName>
    </submittedName>
</protein>
<gene>
    <name evidence="8" type="primary">serpinb1</name>
    <name evidence="8" type="ORF">Bhyg_04027</name>
</gene>
<dbReference type="Gene3D" id="3.30.497.10">
    <property type="entry name" value="Antithrombin, subunit I, domain 2"/>
    <property type="match status" value="1"/>
</dbReference>
<feature type="compositionally biased region" description="Acidic residues" evidence="5">
    <location>
        <begin position="1081"/>
        <end position="1090"/>
    </location>
</feature>
<feature type="region of interest" description="Disordered" evidence="5">
    <location>
        <begin position="1064"/>
        <end position="1098"/>
    </location>
</feature>
<feature type="domain" description="Serpin" evidence="7">
    <location>
        <begin position="1242"/>
        <end position="1681"/>
    </location>
</feature>
<dbReference type="GO" id="GO:0005615">
    <property type="term" value="C:extracellular space"/>
    <property type="evidence" value="ECO:0007669"/>
    <property type="project" value="InterPro"/>
</dbReference>
<evidence type="ECO:0000256" key="1">
    <source>
        <dbReference type="ARBA" id="ARBA00009500"/>
    </source>
</evidence>
<evidence type="ECO:0000313" key="9">
    <source>
        <dbReference type="Proteomes" id="UP001151699"/>
    </source>
</evidence>
<dbReference type="InterPro" id="IPR023796">
    <property type="entry name" value="Serpin_dom"/>
</dbReference>
<dbReference type="Proteomes" id="UP001151699">
    <property type="component" value="Chromosome A"/>
</dbReference>
<comment type="caution">
    <text evidence="8">The sequence shown here is derived from an EMBL/GenBank/DDBJ whole genome shotgun (WGS) entry which is preliminary data.</text>
</comment>
<evidence type="ECO:0000256" key="3">
    <source>
        <dbReference type="ARBA" id="ARBA00022900"/>
    </source>
</evidence>
<comment type="similarity">
    <text evidence="1 4">Belongs to the serpin family.</text>
</comment>
<dbReference type="PANTHER" id="PTHR11461:SF211">
    <property type="entry name" value="GH10112P-RELATED"/>
    <property type="match status" value="1"/>
</dbReference>
<dbReference type="PANTHER" id="PTHR11461">
    <property type="entry name" value="SERINE PROTEASE INHIBITOR, SERPIN"/>
    <property type="match status" value="1"/>
</dbReference>
<dbReference type="InterPro" id="IPR042178">
    <property type="entry name" value="Serpin_sf_1"/>
</dbReference>
<keyword evidence="9" id="KW-1185">Reference proteome</keyword>
<name>A0A9Q0NEI0_9DIPT</name>
<feature type="compositionally biased region" description="Basic residues" evidence="5">
    <location>
        <begin position="284"/>
        <end position="296"/>
    </location>
</feature>
<dbReference type="InterPro" id="IPR036186">
    <property type="entry name" value="Serpin_sf"/>
</dbReference>
<evidence type="ECO:0000259" key="7">
    <source>
        <dbReference type="SMART" id="SM00093"/>
    </source>
</evidence>
<organism evidence="8 9">
    <name type="scientific">Pseudolycoriella hygida</name>
    <dbReference type="NCBI Taxonomy" id="35572"/>
    <lineage>
        <taxon>Eukaryota</taxon>
        <taxon>Metazoa</taxon>
        <taxon>Ecdysozoa</taxon>
        <taxon>Arthropoda</taxon>
        <taxon>Hexapoda</taxon>
        <taxon>Insecta</taxon>
        <taxon>Pterygota</taxon>
        <taxon>Neoptera</taxon>
        <taxon>Endopterygota</taxon>
        <taxon>Diptera</taxon>
        <taxon>Nematocera</taxon>
        <taxon>Sciaroidea</taxon>
        <taxon>Sciaridae</taxon>
        <taxon>Pseudolycoriella</taxon>
    </lineage>
</organism>
<evidence type="ECO:0000256" key="5">
    <source>
        <dbReference type="SAM" id="MobiDB-lite"/>
    </source>
</evidence>
<feature type="region of interest" description="Disordered" evidence="5">
    <location>
        <begin position="384"/>
        <end position="405"/>
    </location>
</feature>
<dbReference type="InterPro" id="IPR000215">
    <property type="entry name" value="Serpin_fam"/>
</dbReference>
<proteinExistence type="inferred from homology"/>
<reference evidence="8" key="1">
    <citation type="submission" date="2022-07" db="EMBL/GenBank/DDBJ databases">
        <authorList>
            <person name="Trinca V."/>
            <person name="Uliana J.V.C."/>
            <person name="Torres T.T."/>
            <person name="Ward R.J."/>
            <person name="Monesi N."/>
        </authorList>
    </citation>
    <scope>NUCLEOTIDE SEQUENCE</scope>
    <source>
        <strain evidence="8">HSMRA1968</strain>
        <tissue evidence="8">Whole embryos</tissue>
    </source>
</reference>
<feature type="compositionally biased region" description="Basic and acidic residues" evidence="5">
    <location>
        <begin position="752"/>
        <end position="764"/>
    </location>
</feature>
<dbReference type="InterPro" id="IPR023795">
    <property type="entry name" value="Serpin_CS"/>
</dbReference>
<dbReference type="Pfam" id="PF00079">
    <property type="entry name" value="Serpin"/>
    <property type="match status" value="1"/>
</dbReference>
<dbReference type="GO" id="GO:0004867">
    <property type="term" value="F:serine-type endopeptidase inhibitor activity"/>
    <property type="evidence" value="ECO:0007669"/>
    <property type="project" value="UniProtKB-KW"/>
</dbReference>
<dbReference type="Gene3D" id="2.30.39.10">
    <property type="entry name" value="Alpha-1-antitrypsin, domain 1"/>
    <property type="match status" value="2"/>
</dbReference>
<dbReference type="SUPFAM" id="SSF56574">
    <property type="entry name" value="Serpins"/>
    <property type="match status" value="1"/>
</dbReference>
<dbReference type="EMBL" id="WJQU01000001">
    <property type="protein sequence ID" value="KAJ6648795.1"/>
    <property type="molecule type" value="Genomic_DNA"/>
</dbReference>
<feature type="chain" id="PRO_5040387111" evidence="6">
    <location>
        <begin position="20"/>
        <end position="1685"/>
    </location>
</feature>
<keyword evidence="3" id="KW-0722">Serine protease inhibitor</keyword>
<dbReference type="PROSITE" id="PS00284">
    <property type="entry name" value="SERPIN"/>
    <property type="match status" value="1"/>
</dbReference>
<feature type="compositionally biased region" description="Polar residues" evidence="5">
    <location>
        <begin position="302"/>
        <end position="314"/>
    </location>
</feature>
<evidence type="ECO:0000256" key="4">
    <source>
        <dbReference type="RuleBase" id="RU000411"/>
    </source>
</evidence>
<feature type="signal peptide" evidence="6">
    <location>
        <begin position="1"/>
        <end position="19"/>
    </location>
</feature>
<sequence length="1685" mass="187705">MKAIIILAAMLISATTSNSASDTNQDSEKDDETSRKIIGSSVVTSVSVILNGEEPPKFSDAIGKPIPRPLVPPQVASPINLLNPDRYEFYTFNDNGDLIKRLMTMKEIQSIVAGGSNEGSMLHQSLSEDKHVDGDVEDIVTSVQKVLNEEVEANRNTSSQHNVLDTPDVSSTWSIILPAIFGNTGDDIRPHKPQIVMTPDAVIVEATENPTENKVVKVKPSNIGSVNTIDDSTEKKTVEKPVTTEEPIVLITSKKPLNNAFEASTPRSSVGGYHEHSVNEIHSSHNHSFHGYRRKTTPPPEASSTESNNKVSTRFVTRRRPTTDIPRVELVSTESTNAPQFEEMTSHAPIRETTVQVVTEVKTEKATEPATELAQVVTEVATELETEKETEPATESAQMATDVETEKATETATDLLTERVALESITKATIDTISLEPLELTTYDQRYTETTTESVTESSNDFVTQVNVATTTEYSNVFDSSFNQIIESLKDDPESETVEMISQNDEIGSTTVHDVTTEFFDVEEKHSTERDLVKIPSIDVTPKINQSNVYLNEEMFVDEQEPLVYDIPTTTDLVVETTQQYEEATTNNEDVASPIFEEVKLQYPETSSIFEEKNPIVQQVDNFIHENAADIADSLAVESVNSENKVANVVSLENLTLSEFIGQAATVASILSNEADNMPIKDIVNQLVLSPQLRHEEPAVIVSTNAPASFHEMEALSMKKEEPLIPANKDNVSYETSIIKETSSISMSKNPSPEEKLPKQPEGDLIKSEVNSELFKMDSDASTEISVESDVHEVMNMVKLKMPSKVSTSVTTLSEVNDMKEEVTTFNTITEERSTERDVEASTIRFDDATVGGTTMDVEFQDEVVTTTAGNVDPTTVSENIELASKPTEHSTTPLNIASDILNTIGMVDEDLIAQKFNITFEEDESDEDGIENEEFDSLNESSTITDDITTTKTRYEQTTINRYEEEIENEIIKKLQETLEERLYPKTEKVETERTTDEHIETTTGSVPQIDISTATETVSEDEIVSTTSEDWKDFTESEQREVTTEAKIIEMTENVATMSSFETTEQANTLKDDQKTESGEEANMDQEEQISTTELTTDLYPKDEEVFVKLGETTVVPSTISPSKSEVDANTQIPIINIIPSKKHAALKIDDRTSGISQSSQHFRPHPNEQKLFFVNTAKPTLKMPPSINTLKIKVSNANRRPLPITLDPAPKQALGLEQSTLNANADILEFTKLCNELAFTFWKSLTSEGISSARSLIISPFALTSMLAMIFLGARGSTSGEMNEMLRLDDMVTFNPHLIFRNITDSVENTKDSGIANSAFVRELFSDRSKGKILSFYKDKAQQFYSGHVEEVNFNVINDIIRRRTNLLVKRHTWGKITEYIKTNNVWLNPPLAGLSANVFQTDCTKATVNERDGEMFFQVLPAIRQRRLVPIPAAVYKSGSGFMAGYDPEIDATAVAFGGTDVVSTIFVMPGQQGHSAPGDNLDRLESVFMTNALTTNAWRRLLTTLMPRQGLEVQIPRFSHRSFINATYGLQKMGLNELFNFDKADLRGLTGSTTKDMYISDMIQINTFSTCGEDKIGDQHHVELYPAPPIQQRNINYEQSLDADYADVSVSSVSDEERSLYDPLFDDQKYLELPLPLRPRQARIPEAPRLRFDKPFLYFVRHNPTGMILYMGRFNPRLLP</sequence>
<evidence type="ECO:0000256" key="6">
    <source>
        <dbReference type="SAM" id="SignalP"/>
    </source>
</evidence>
<feature type="region of interest" description="Disordered" evidence="5">
    <location>
        <begin position="284"/>
        <end position="314"/>
    </location>
</feature>
<keyword evidence="6" id="KW-0732">Signal</keyword>
<keyword evidence="2" id="KW-0646">Protease inhibitor</keyword>
<accession>A0A9Q0NEI0</accession>
<dbReference type="OrthoDB" id="1063785at2759"/>
<dbReference type="InterPro" id="IPR042185">
    <property type="entry name" value="Serpin_sf_2"/>
</dbReference>
<feature type="region of interest" description="Disordered" evidence="5">
    <location>
        <begin position="17"/>
        <end position="36"/>
    </location>
</feature>
<evidence type="ECO:0000313" key="8">
    <source>
        <dbReference type="EMBL" id="KAJ6648795.1"/>
    </source>
</evidence>